<evidence type="ECO:0000313" key="4">
    <source>
        <dbReference type="Proteomes" id="UP000243793"/>
    </source>
</evidence>
<evidence type="ECO:0000256" key="1">
    <source>
        <dbReference type="ARBA" id="ARBA00035644"/>
    </source>
</evidence>
<dbReference type="GO" id="GO:0016491">
    <property type="term" value="F:oxidoreductase activity"/>
    <property type="evidence" value="ECO:0007669"/>
    <property type="project" value="InterPro"/>
</dbReference>
<dbReference type="AlphaFoldDB" id="A0A1Y0CXR3"/>
<protein>
    <recommendedName>
        <fullName evidence="2">FAD-binding FR-type domain-containing protein</fullName>
    </recommendedName>
</protein>
<dbReference type="InterPro" id="IPR017927">
    <property type="entry name" value="FAD-bd_FR_type"/>
</dbReference>
<gene>
    <name evidence="3" type="ORF">CBP12_05515</name>
</gene>
<feature type="domain" description="FAD-binding FR-type" evidence="2">
    <location>
        <begin position="18"/>
        <end position="149"/>
    </location>
</feature>
<dbReference type="Gene3D" id="2.40.30.10">
    <property type="entry name" value="Translation factors"/>
    <property type="match status" value="1"/>
</dbReference>
<dbReference type="Pfam" id="PF04954">
    <property type="entry name" value="SIP"/>
    <property type="match status" value="1"/>
</dbReference>
<accession>A0A1Y0CXR3</accession>
<dbReference type="KEGG" id="ocm:CBP12_05515"/>
<dbReference type="OrthoDB" id="9814826at2"/>
<proteinExistence type="inferred from homology"/>
<comment type="similarity">
    <text evidence="1">Belongs to the SIP oxidoreductase family.</text>
</comment>
<dbReference type="InterPro" id="IPR039261">
    <property type="entry name" value="FNR_nucleotide-bd"/>
</dbReference>
<sequence>MAELILFRYLENIMIDKKRKKRLTVEASYPLSSTMQRIEFSTDEMHYFSHESAGQYVKLMFTPAGDTDLALLKIDEQPVLRTYTLSAVDLGNKRLTIDFVKHSGGAHLYTDESLQLSRASGGHGHYFAEHAAVGEVIFVRGPGTIQAIDLHREWLLLIADMTAIAALSQVLKQVPSNARGHLVVELASHLDMVPWLSAMDLPKDLTLTLCLRGQGASLAETVQQLSWLDGQPSVWCACEFSDMKAIRHYVTDLHQVARSDCYFSSYWKQGVTEDGHKGIKQQDKESAKLP</sequence>
<dbReference type="Gene3D" id="3.40.50.80">
    <property type="entry name" value="Nucleotide-binding domain of ferredoxin-NADP reductase (FNR) module"/>
    <property type="match status" value="1"/>
</dbReference>
<dbReference type="InterPro" id="IPR013113">
    <property type="entry name" value="SIP_FAD-bd"/>
</dbReference>
<evidence type="ECO:0000259" key="2">
    <source>
        <dbReference type="PROSITE" id="PS51384"/>
    </source>
</evidence>
<dbReference type="EMBL" id="CP021376">
    <property type="protein sequence ID" value="ART79676.1"/>
    <property type="molecule type" value="Genomic_DNA"/>
</dbReference>
<dbReference type="PANTHER" id="PTHR30157">
    <property type="entry name" value="FERRIC REDUCTASE, NADPH-DEPENDENT"/>
    <property type="match status" value="1"/>
</dbReference>
<dbReference type="Proteomes" id="UP000243793">
    <property type="component" value="Chromosome"/>
</dbReference>
<dbReference type="PROSITE" id="PS51384">
    <property type="entry name" value="FAD_FR"/>
    <property type="match status" value="1"/>
</dbReference>
<dbReference type="SUPFAM" id="SSF63380">
    <property type="entry name" value="Riboflavin synthase domain-like"/>
    <property type="match status" value="1"/>
</dbReference>
<dbReference type="CDD" id="cd06193">
    <property type="entry name" value="siderophore_interacting"/>
    <property type="match status" value="1"/>
</dbReference>
<evidence type="ECO:0000313" key="3">
    <source>
        <dbReference type="EMBL" id="ART79676.1"/>
    </source>
</evidence>
<dbReference type="InterPro" id="IPR007037">
    <property type="entry name" value="SIP_rossman_dom"/>
</dbReference>
<dbReference type="PANTHER" id="PTHR30157:SF0">
    <property type="entry name" value="NADPH-DEPENDENT FERRIC-CHELATE REDUCTASE"/>
    <property type="match status" value="1"/>
</dbReference>
<name>A0A1Y0CXR3_9GAMM</name>
<reference evidence="4" key="1">
    <citation type="submission" date="2017-05" db="EMBL/GenBank/DDBJ databases">
        <authorList>
            <person name="Sung H."/>
        </authorList>
    </citation>
    <scope>NUCLEOTIDE SEQUENCE [LARGE SCALE GENOMIC DNA]</scope>
    <source>
        <strain evidence="4">AMac2203</strain>
    </source>
</reference>
<organism evidence="3 4">
    <name type="scientific">Oceanisphaera avium</name>
    <dbReference type="NCBI Taxonomy" id="1903694"/>
    <lineage>
        <taxon>Bacteria</taxon>
        <taxon>Pseudomonadati</taxon>
        <taxon>Pseudomonadota</taxon>
        <taxon>Gammaproteobacteria</taxon>
        <taxon>Aeromonadales</taxon>
        <taxon>Aeromonadaceae</taxon>
        <taxon>Oceanisphaera</taxon>
    </lineage>
</organism>
<dbReference type="InterPro" id="IPR017938">
    <property type="entry name" value="Riboflavin_synthase-like_b-brl"/>
</dbReference>
<dbReference type="InterPro" id="IPR039374">
    <property type="entry name" value="SIP_fam"/>
</dbReference>
<dbReference type="Pfam" id="PF08021">
    <property type="entry name" value="FAD_binding_9"/>
    <property type="match status" value="1"/>
</dbReference>
<keyword evidence="4" id="KW-1185">Reference proteome</keyword>